<dbReference type="EMBL" id="DUJU01000004">
    <property type="protein sequence ID" value="HIH92566.1"/>
    <property type="molecule type" value="Genomic_DNA"/>
</dbReference>
<comment type="caution">
    <text evidence="1">The sequence shown here is derived from an EMBL/GenBank/DDBJ whole genome shotgun (WGS) entry which is preliminary data.</text>
</comment>
<evidence type="ECO:0000313" key="2">
    <source>
        <dbReference type="Proteomes" id="UP000600774"/>
    </source>
</evidence>
<sequence>MTPYGGAEYVLTIPLQGVSNSEIQEDLKEVTGKKISQLSMFPKKARQIVEEYMVKNKMEDLLNKLR</sequence>
<protein>
    <submittedName>
        <fullName evidence="1">Uncharacterized protein</fullName>
    </submittedName>
</protein>
<dbReference type="Proteomes" id="UP000600774">
    <property type="component" value="Unassembled WGS sequence"/>
</dbReference>
<name>A0A832SD47_9EURY</name>
<gene>
    <name evidence="1" type="ORF">HA338_00475</name>
</gene>
<dbReference type="AlphaFoldDB" id="A0A832SD47"/>
<accession>A0A832SD47</accession>
<organism evidence="1 2">
    <name type="scientific">Methanosarcina acetivorans</name>
    <dbReference type="NCBI Taxonomy" id="2214"/>
    <lineage>
        <taxon>Archaea</taxon>
        <taxon>Methanobacteriati</taxon>
        <taxon>Methanobacteriota</taxon>
        <taxon>Stenosarchaea group</taxon>
        <taxon>Methanomicrobia</taxon>
        <taxon>Methanosarcinales</taxon>
        <taxon>Methanosarcinaceae</taxon>
        <taxon>Methanosarcina</taxon>
    </lineage>
</organism>
<evidence type="ECO:0000313" key="1">
    <source>
        <dbReference type="EMBL" id="HIH92566.1"/>
    </source>
</evidence>
<proteinExistence type="predicted"/>
<dbReference type="RefSeq" id="WP_048065578.1">
    <property type="nucleotide sequence ID" value="NZ_DUJU01000004.1"/>
</dbReference>
<reference evidence="1" key="1">
    <citation type="journal article" date="2020" name="bioRxiv">
        <title>A rank-normalized archaeal taxonomy based on genome phylogeny resolves widespread incomplete and uneven classifications.</title>
        <authorList>
            <person name="Rinke C."/>
            <person name="Chuvochina M."/>
            <person name="Mussig A.J."/>
            <person name="Chaumeil P.-A."/>
            <person name="Waite D.W."/>
            <person name="Whitman W.B."/>
            <person name="Parks D.H."/>
            <person name="Hugenholtz P."/>
        </authorList>
    </citation>
    <scope>NUCLEOTIDE SEQUENCE</scope>
    <source>
        <strain evidence="1">UBA8876</strain>
    </source>
</reference>
<dbReference type="GeneID" id="24782987"/>